<accession>A0A1C5H1R0</accession>
<dbReference type="EMBL" id="LT607751">
    <property type="protein sequence ID" value="SCG39938.1"/>
    <property type="molecule type" value="Genomic_DNA"/>
</dbReference>
<dbReference type="AlphaFoldDB" id="A0A1C5H1R0"/>
<keyword evidence="1" id="KW-1133">Transmembrane helix</keyword>
<keyword evidence="1" id="KW-0472">Membrane</keyword>
<evidence type="ECO:0000313" key="2">
    <source>
        <dbReference type="EMBL" id="SCG39938.1"/>
    </source>
</evidence>
<proteinExistence type="predicted"/>
<keyword evidence="1" id="KW-0812">Transmembrane</keyword>
<name>A0A1C5H1R0_9ACTN</name>
<gene>
    <name evidence="2" type="ORF">GA0074704_0897</name>
</gene>
<organism evidence="2 3">
    <name type="scientific">Micromonospora siamensis</name>
    <dbReference type="NCBI Taxonomy" id="299152"/>
    <lineage>
        <taxon>Bacteria</taxon>
        <taxon>Bacillati</taxon>
        <taxon>Actinomycetota</taxon>
        <taxon>Actinomycetes</taxon>
        <taxon>Micromonosporales</taxon>
        <taxon>Micromonosporaceae</taxon>
        <taxon>Micromonospora</taxon>
    </lineage>
</organism>
<evidence type="ECO:0000313" key="3">
    <source>
        <dbReference type="Proteomes" id="UP000198210"/>
    </source>
</evidence>
<evidence type="ECO:0000256" key="1">
    <source>
        <dbReference type="SAM" id="Phobius"/>
    </source>
</evidence>
<reference evidence="2 3" key="1">
    <citation type="submission" date="2016-06" db="EMBL/GenBank/DDBJ databases">
        <authorList>
            <person name="Kjaerup R.B."/>
            <person name="Dalgaard T.S."/>
            <person name="Juul-Madsen H.R."/>
        </authorList>
    </citation>
    <scope>NUCLEOTIDE SEQUENCE [LARGE SCALE GENOMIC DNA]</scope>
    <source>
        <strain evidence="2 3">DSM 45097</strain>
    </source>
</reference>
<feature type="transmembrane region" description="Helical" evidence="1">
    <location>
        <begin position="113"/>
        <end position="131"/>
    </location>
</feature>
<dbReference type="Proteomes" id="UP000198210">
    <property type="component" value="Chromosome I"/>
</dbReference>
<feature type="transmembrane region" description="Helical" evidence="1">
    <location>
        <begin position="71"/>
        <end position="101"/>
    </location>
</feature>
<protein>
    <submittedName>
        <fullName evidence="2">Uncharacterized protein</fullName>
    </submittedName>
</protein>
<sequence>MSSDSAAATPAAPRLRLVTAANLLLVAVFALILGAWVARMAGEGVGPDELAAGGYDPKDVVPFGITWANPIGWLCLVVLLVYLFAAFLGPVVATWTVVVLARHWERLTAGRRSLLLAALFATVTLTALRLSPLLEPVNRWLAD</sequence>
<dbReference type="RefSeq" id="WP_088969311.1">
    <property type="nucleotide sequence ID" value="NZ_JBHLYF010000044.1"/>
</dbReference>
<keyword evidence="3" id="KW-1185">Reference proteome</keyword>
<feature type="transmembrane region" description="Helical" evidence="1">
    <location>
        <begin position="20"/>
        <end position="38"/>
    </location>
</feature>